<reference evidence="4 6" key="2">
    <citation type="submission" date="2018-04" db="EMBL/GenBank/DDBJ databases">
        <title>Genomes of the Obligate Erwinia dacicola and Facultative Enterobacter sp. OLF Endosymbionts of the Olive Fruit fly, Bactrocera oleae.</title>
        <authorList>
            <person name="Estes A.M."/>
            <person name="Hearn D.J."/>
            <person name="Agarwal S."/>
            <person name="Pierson E.A."/>
            <person name="Dunning-Hotopp J.C."/>
        </authorList>
    </citation>
    <scope>NUCLEOTIDE SEQUENCE [LARGE SCALE GENOMIC DNA]</scope>
    <source>
        <strain evidence="4 6">Oroville</strain>
    </source>
</reference>
<sequence>MKLSVLHTLLFTVALAGCAASNHAAPASETPEPAAKSAVSPTPSGGFLKQTQSSSTLVQPGARSRSVLGRHCCKDLAMVN</sequence>
<evidence type="ECO:0000313" key="3">
    <source>
        <dbReference type="EMBL" id="OFC61020.1"/>
    </source>
</evidence>
<evidence type="ECO:0000313" key="4">
    <source>
        <dbReference type="EMBL" id="RAP71103.1"/>
    </source>
</evidence>
<proteinExistence type="predicted"/>
<feature type="signal peptide" evidence="2">
    <location>
        <begin position="1"/>
        <end position="24"/>
    </location>
</feature>
<dbReference type="AlphaFoldDB" id="A0A1E7YWY8"/>
<feature type="chain" id="PRO_5036018576" evidence="2">
    <location>
        <begin position="25"/>
        <end position="80"/>
    </location>
</feature>
<feature type="compositionally biased region" description="Polar residues" evidence="1">
    <location>
        <begin position="39"/>
        <end position="58"/>
    </location>
</feature>
<keyword evidence="4" id="KW-0449">Lipoprotein</keyword>
<dbReference type="EMBL" id="LJAM02000201">
    <property type="protein sequence ID" value="RAP71103.1"/>
    <property type="molecule type" value="Genomic_DNA"/>
</dbReference>
<dbReference type="EMBL" id="MAYS01000460">
    <property type="protein sequence ID" value="OFC61020.1"/>
    <property type="molecule type" value="Genomic_DNA"/>
</dbReference>
<keyword evidence="2" id="KW-0732">Signal</keyword>
<dbReference type="Proteomes" id="UP000244334">
    <property type="component" value="Unassembled WGS sequence"/>
</dbReference>
<feature type="region of interest" description="Disordered" evidence="1">
    <location>
        <begin position="22"/>
        <end position="62"/>
    </location>
</feature>
<evidence type="ECO:0000313" key="6">
    <source>
        <dbReference type="Proteomes" id="UP000244334"/>
    </source>
</evidence>
<dbReference type="PROSITE" id="PS51257">
    <property type="entry name" value="PROKAR_LIPOPROTEIN"/>
    <property type="match status" value="1"/>
</dbReference>
<reference evidence="3 5" key="1">
    <citation type="submission" date="2016-07" db="EMBL/GenBank/DDBJ databases">
        <authorList>
            <person name="Yuval B."/>
        </authorList>
    </citation>
    <scope>NUCLEOTIDE SEQUENCE [LARGE SCALE GENOMIC DNA]</scope>
    <source>
        <strain evidence="3 5">IL</strain>
    </source>
</reference>
<protein>
    <submittedName>
        <fullName evidence="4">Putative lipoprotein</fullName>
    </submittedName>
</protein>
<gene>
    <name evidence="4" type="ORF">ACZ87_02089</name>
    <name evidence="3" type="ORF">BBW68_13705</name>
</gene>
<feature type="compositionally biased region" description="Low complexity" evidence="1">
    <location>
        <begin position="24"/>
        <end position="38"/>
    </location>
</feature>
<evidence type="ECO:0000256" key="2">
    <source>
        <dbReference type="SAM" id="SignalP"/>
    </source>
</evidence>
<dbReference type="OrthoDB" id="9772911at2"/>
<organism evidence="3 5">
    <name type="scientific">Candidatus Erwinia dacicola</name>
    <dbReference type="NCBI Taxonomy" id="252393"/>
    <lineage>
        <taxon>Bacteria</taxon>
        <taxon>Pseudomonadati</taxon>
        <taxon>Pseudomonadota</taxon>
        <taxon>Gammaproteobacteria</taxon>
        <taxon>Enterobacterales</taxon>
        <taxon>Erwiniaceae</taxon>
        <taxon>Erwinia</taxon>
    </lineage>
</organism>
<evidence type="ECO:0000256" key="1">
    <source>
        <dbReference type="SAM" id="MobiDB-lite"/>
    </source>
</evidence>
<accession>A0A1E7YWY8</accession>
<keyword evidence="6" id="KW-1185">Reference proteome</keyword>
<comment type="caution">
    <text evidence="3">The sequence shown here is derived from an EMBL/GenBank/DDBJ whole genome shotgun (WGS) entry which is preliminary data.</text>
</comment>
<dbReference type="Proteomes" id="UP000243534">
    <property type="component" value="Unassembled WGS sequence"/>
</dbReference>
<evidence type="ECO:0000313" key="5">
    <source>
        <dbReference type="Proteomes" id="UP000243534"/>
    </source>
</evidence>
<name>A0A1E7YWY8_9GAMM</name>